<dbReference type="GO" id="GO:0005507">
    <property type="term" value="F:copper ion binding"/>
    <property type="evidence" value="ECO:0007669"/>
    <property type="project" value="TreeGrafter"/>
</dbReference>
<keyword evidence="4" id="KW-0479">Metal-binding</keyword>
<keyword evidence="6" id="KW-0862">Zinc</keyword>
<dbReference type="SUPFAM" id="SSF64438">
    <property type="entry name" value="CNF1/YfiH-like putative cysteine hydrolases"/>
    <property type="match status" value="1"/>
</dbReference>
<keyword evidence="11" id="KW-0489">Methyltransferase</keyword>
<organism evidence="11 12">
    <name type="scientific">Aggregatibacter segnis ATCC 33393</name>
    <dbReference type="NCBI Taxonomy" id="888057"/>
    <lineage>
        <taxon>Bacteria</taxon>
        <taxon>Pseudomonadati</taxon>
        <taxon>Pseudomonadota</taxon>
        <taxon>Gammaproteobacteria</taxon>
        <taxon>Pasteurellales</taxon>
        <taxon>Pasteurellaceae</taxon>
        <taxon>Aggregatibacter</taxon>
    </lineage>
</organism>
<comment type="caution">
    <text evidence="11">The sequence shown here is derived from an EMBL/GenBank/DDBJ whole genome shotgun (WGS) entry which is preliminary data.</text>
</comment>
<dbReference type="AlphaFoldDB" id="E6KZP1"/>
<comment type="catalytic activity">
    <reaction evidence="9">
        <text>S-methyl-5'-thioadenosine + phosphate = 5-(methylsulfanyl)-alpha-D-ribose 1-phosphate + adenine</text>
        <dbReference type="Rhea" id="RHEA:11852"/>
        <dbReference type="ChEBI" id="CHEBI:16708"/>
        <dbReference type="ChEBI" id="CHEBI:17509"/>
        <dbReference type="ChEBI" id="CHEBI:43474"/>
        <dbReference type="ChEBI" id="CHEBI:58533"/>
        <dbReference type="EC" id="2.4.2.28"/>
    </reaction>
    <physiologicalReaction direction="left-to-right" evidence="9">
        <dbReference type="Rhea" id="RHEA:11853"/>
    </physiologicalReaction>
</comment>
<dbReference type="PANTHER" id="PTHR30616">
    <property type="entry name" value="UNCHARACTERIZED PROTEIN YFIH"/>
    <property type="match status" value="1"/>
</dbReference>
<keyword evidence="5" id="KW-0378">Hydrolase</keyword>
<dbReference type="PANTHER" id="PTHR30616:SF2">
    <property type="entry name" value="PURINE NUCLEOSIDE PHOSPHORYLASE LACC1"/>
    <property type="match status" value="1"/>
</dbReference>
<accession>E6KZP1</accession>
<keyword evidence="12" id="KW-1185">Reference proteome</keyword>
<reference evidence="11 12" key="1">
    <citation type="submission" date="2010-12" db="EMBL/GenBank/DDBJ databases">
        <authorList>
            <person name="Muzny D."/>
            <person name="Qin X."/>
            <person name="Deng J."/>
            <person name="Jiang H."/>
            <person name="Liu Y."/>
            <person name="Qu J."/>
            <person name="Song X.-Z."/>
            <person name="Zhang L."/>
            <person name="Thornton R."/>
            <person name="Coyle M."/>
            <person name="Francisco L."/>
            <person name="Jackson L."/>
            <person name="Javaid M."/>
            <person name="Korchina V."/>
            <person name="Kovar C."/>
            <person name="Mata R."/>
            <person name="Mathew T."/>
            <person name="Ngo R."/>
            <person name="Nguyen L."/>
            <person name="Nguyen N."/>
            <person name="Okwuonu G."/>
            <person name="Ongeri F."/>
            <person name="Pham C."/>
            <person name="Simmons D."/>
            <person name="Wilczek-Boney K."/>
            <person name="Hale W."/>
            <person name="Jakkamsetti A."/>
            <person name="Pham P."/>
            <person name="Ruth R."/>
            <person name="San Lucas F."/>
            <person name="Warren J."/>
            <person name="Zhang J."/>
            <person name="Zhao Z."/>
            <person name="Zhou C."/>
            <person name="Zhu D."/>
            <person name="Lee S."/>
            <person name="Bess C."/>
            <person name="Blankenburg K."/>
            <person name="Forbes L."/>
            <person name="Fu Q."/>
            <person name="Gubbala S."/>
            <person name="Hirani K."/>
            <person name="Jayaseelan J.C."/>
            <person name="Lara F."/>
            <person name="Munidasa M."/>
            <person name="Palculict T."/>
            <person name="Patil S."/>
            <person name="Pu L.-L."/>
            <person name="Saada N."/>
            <person name="Tang L."/>
            <person name="Weissenberger G."/>
            <person name="Zhu Y."/>
            <person name="Hemphill L."/>
            <person name="Shang Y."/>
            <person name="Youmans B."/>
            <person name="Ayvaz T."/>
            <person name="Ross M."/>
            <person name="Santibanez J."/>
            <person name="Aqrawi P."/>
            <person name="Gross S."/>
            <person name="Joshi V."/>
            <person name="Fowler G."/>
            <person name="Nazareth L."/>
            <person name="Reid J."/>
            <person name="Worley K."/>
            <person name="Petrosino J."/>
            <person name="Highlander S."/>
            <person name="Gibbs R."/>
        </authorList>
    </citation>
    <scope>NUCLEOTIDE SEQUENCE [LARGE SCALE GENOMIC DNA]</scope>
    <source>
        <strain evidence="11 12">ATCC 33393</strain>
    </source>
</reference>
<sequence length="256" mass="28547">MFSTKTNWIINMQAIKPNWKVPQNVKAFTTLRHGGVSLAPYDSFNLGDHVEDDKNAVKINRTLLVEKFHLPQMPLFLNQTHSTRVLTLPYDGEDFNADAVYTCQPNQVCLVMTADCLPVLFTNKQGTEVAAAHAGWRGLCDGVLEQTVAKFHCPHEDILAWFGPAIGPTAFQVGQEVIDQFVAQDPQATSAFIADPKAKDKFLGNLYQIATQRLNALGITQISGGEHCTYLEADKFFSYRRENVTGRMASVVWINE</sequence>
<dbReference type="CDD" id="cd16833">
    <property type="entry name" value="YfiH"/>
    <property type="match status" value="1"/>
</dbReference>
<dbReference type="Pfam" id="PF02578">
    <property type="entry name" value="Cu-oxidase_4"/>
    <property type="match status" value="1"/>
</dbReference>
<evidence type="ECO:0000256" key="3">
    <source>
        <dbReference type="ARBA" id="ARBA00022679"/>
    </source>
</evidence>
<evidence type="ECO:0000256" key="5">
    <source>
        <dbReference type="ARBA" id="ARBA00022801"/>
    </source>
</evidence>
<dbReference type="EMBL" id="AEPS01000011">
    <property type="protein sequence ID" value="EFU66988.1"/>
    <property type="molecule type" value="Genomic_DNA"/>
</dbReference>
<comment type="catalytic activity">
    <reaction evidence="1">
        <text>inosine + phosphate = alpha-D-ribose 1-phosphate + hypoxanthine</text>
        <dbReference type="Rhea" id="RHEA:27646"/>
        <dbReference type="ChEBI" id="CHEBI:17368"/>
        <dbReference type="ChEBI" id="CHEBI:17596"/>
        <dbReference type="ChEBI" id="CHEBI:43474"/>
        <dbReference type="ChEBI" id="CHEBI:57720"/>
        <dbReference type="EC" id="2.4.2.1"/>
    </reaction>
    <physiologicalReaction direction="left-to-right" evidence="1">
        <dbReference type="Rhea" id="RHEA:27647"/>
    </physiologicalReaction>
</comment>
<evidence type="ECO:0000256" key="9">
    <source>
        <dbReference type="ARBA" id="ARBA00049893"/>
    </source>
</evidence>
<dbReference type="InterPro" id="IPR038371">
    <property type="entry name" value="Cu_polyphenol_OxRdtase_sf"/>
</dbReference>
<evidence type="ECO:0000256" key="4">
    <source>
        <dbReference type="ARBA" id="ARBA00022723"/>
    </source>
</evidence>
<name>E6KZP1_9PAST</name>
<comment type="catalytic activity">
    <reaction evidence="7">
        <text>adenosine + H2O + H(+) = inosine + NH4(+)</text>
        <dbReference type="Rhea" id="RHEA:24408"/>
        <dbReference type="ChEBI" id="CHEBI:15377"/>
        <dbReference type="ChEBI" id="CHEBI:15378"/>
        <dbReference type="ChEBI" id="CHEBI:16335"/>
        <dbReference type="ChEBI" id="CHEBI:17596"/>
        <dbReference type="ChEBI" id="CHEBI:28938"/>
        <dbReference type="EC" id="3.5.4.4"/>
    </reaction>
    <physiologicalReaction direction="left-to-right" evidence="7">
        <dbReference type="Rhea" id="RHEA:24409"/>
    </physiologicalReaction>
</comment>
<evidence type="ECO:0000256" key="1">
    <source>
        <dbReference type="ARBA" id="ARBA00000553"/>
    </source>
</evidence>
<evidence type="ECO:0000256" key="8">
    <source>
        <dbReference type="ARBA" id="ARBA00048968"/>
    </source>
</evidence>
<dbReference type="STRING" id="739.GCA_001059425_01004"/>
<protein>
    <recommendedName>
        <fullName evidence="10">Purine nucleoside phosphorylase</fullName>
    </recommendedName>
</protein>
<evidence type="ECO:0000313" key="11">
    <source>
        <dbReference type="EMBL" id="EFU66988.1"/>
    </source>
</evidence>
<dbReference type="Proteomes" id="UP000032871">
    <property type="component" value="Unassembled WGS sequence"/>
</dbReference>
<evidence type="ECO:0000256" key="10">
    <source>
        <dbReference type="RuleBase" id="RU361274"/>
    </source>
</evidence>
<dbReference type="InterPro" id="IPR011324">
    <property type="entry name" value="Cytotoxic_necrot_fac-like_cat"/>
</dbReference>
<gene>
    <name evidence="11" type="ORF">HMPREF9064_1623</name>
</gene>
<comment type="catalytic activity">
    <reaction evidence="8">
        <text>adenosine + phosphate = alpha-D-ribose 1-phosphate + adenine</text>
        <dbReference type="Rhea" id="RHEA:27642"/>
        <dbReference type="ChEBI" id="CHEBI:16335"/>
        <dbReference type="ChEBI" id="CHEBI:16708"/>
        <dbReference type="ChEBI" id="CHEBI:43474"/>
        <dbReference type="ChEBI" id="CHEBI:57720"/>
        <dbReference type="EC" id="2.4.2.1"/>
    </reaction>
    <physiologicalReaction direction="left-to-right" evidence="8">
        <dbReference type="Rhea" id="RHEA:27643"/>
    </physiologicalReaction>
</comment>
<dbReference type="GO" id="GO:0032259">
    <property type="term" value="P:methylation"/>
    <property type="evidence" value="ECO:0007669"/>
    <property type="project" value="UniProtKB-KW"/>
</dbReference>
<proteinExistence type="inferred from homology"/>
<keyword evidence="3 11" id="KW-0808">Transferase</keyword>
<dbReference type="GO" id="GO:0004000">
    <property type="term" value="F:adenosine deaminase activity"/>
    <property type="evidence" value="ECO:0007669"/>
    <property type="project" value="RHEA"/>
</dbReference>
<dbReference type="HOGENOM" id="CLU_065784_1_1_6"/>
<evidence type="ECO:0000313" key="12">
    <source>
        <dbReference type="Proteomes" id="UP000032871"/>
    </source>
</evidence>
<evidence type="ECO:0000256" key="6">
    <source>
        <dbReference type="ARBA" id="ARBA00022833"/>
    </source>
</evidence>
<dbReference type="InterPro" id="IPR003730">
    <property type="entry name" value="Cu_polyphenol_OxRdtase"/>
</dbReference>
<dbReference type="NCBIfam" id="TIGR00726">
    <property type="entry name" value="peptidoglycan editing factor PgeF"/>
    <property type="match status" value="1"/>
</dbReference>
<dbReference type="GO" id="GO:0008168">
    <property type="term" value="F:methyltransferase activity"/>
    <property type="evidence" value="ECO:0007669"/>
    <property type="project" value="UniProtKB-KW"/>
</dbReference>
<dbReference type="GO" id="GO:0017061">
    <property type="term" value="F:S-methyl-5-thioadenosine phosphorylase activity"/>
    <property type="evidence" value="ECO:0007669"/>
    <property type="project" value="UniProtKB-EC"/>
</dbReference>
<dbReference type="Gene3D" id="3.60.140.10">
    <property type="entry name" value="CNF1/YfiH-like putative cysteine hydrolases"/>
    <property type="match status" value="1"/>
</dbReference>
<evidence type="ECO:0000256" key="2">
    <source>
        <dbReference type="ARBA" id="ARBA00007353"/>
    </source>
</evidence>
<evidence type="ECO:0000256" key="7">
    <source>
        <dbReference type="ARBA" id="ARBA00047989"/>
    </source>
</evidence>
<comment type="similarity">
    <text evidence="2 10">Belongs to the purine nucleoside phosphorylase YfiH/LACC1 family.</text>
</comment>